<gene>
    <name evidence="3" type="ORF">ACFOUY_12620</name>
</gene>
<keyword evidence="4" id="KW-1185">Reference proteome</keyword>
<dbReference type="InterPro" id="IPR008979">
    <property type="entry name" value="Galactose-bd-like_sf"/>
</dbReference>
<dbReference type="Proteomes" id="UP001595792">
    <property type="component" value="Unassembled WGS sequence"/>
</dbReference>
<dbReference type="Gene3D" id="2.60.120.260">
    <property type="entry name" value="Galactose-binding domain-like"/>
    <property type="match status" value="2"/>
</dbReference>
<evidence type="ECO:0008006" key="5">
    <source>
        <dbReference type="Google" id="ProtNLM"/>
    </source>
</evidence>
<keyword evidence="2" id="KW-0732">Signal</keyword>
<feature type="signal peptide" evidence="2">
    <location>
        <begin position="1"/>
        <end position="22"/>
    </location>
</feature>
<dbReference type="SUPFAM" id="SSF49785">
    <property type="entry name" value="Galactose-binding domain-like"/>
    <property type="match status" value="1"/>
</dbReference>
<feature type="chain" id="PRO_5045298109" description="DUF3999 domain-containing protein" evidence="2">
    <location>
        <begin position="23"/>
        <end position="410"/>
    </location>
</feature>
<evidence type="ECO:0000313" key="3">
    <source>
        <dbReference type="EMBL" id="MFC4197541.1"/>
    </source>
</evidence>
<dbReference type="EMBL" id="JBHSBY010000120">
    <property type="protein sequence ID" value="MFC4197541.1"/>
    <property type="molecule type" value="Genomic_DNA"/>
</dbReference>
<sequence length="410" mass="47492">MMLKLKIKLFFLLFVYVAIANAQTNTYKFKREITGINTIWHSMKLPDELYKNANAGFEDLRIFGVNGKDTTEVPYLLKQRADKINTQGISFKQLNQSANPNGYFYTFQSPEVSSINQIDLSFKQTNFDWRVTLEGSNDNKEWYSVLKNYRILSIKNNNTDYQFTKLSFPDSKYQYFRIAVKSDIQPELLEAKIAKTDTIKGTYQIVAYKSYHLFNDSETKESIITVDLKNPVPLSYLKLNVQSDFDFYRSFKIEYATDSFKTEKGIQYNYAQLFDGTISSLEKLEFNFPNTIASRLKIIIHNNDNKPLRLTGLVLKGNLYELVARFDNVGANYALYYGNEKATSPSYEIEKFESKIPLNLTSASIGSEQKNPAYSVKIEKPLFENKAWLWILMAIIIALLGWFSFKMLKN</sequence>
<organism evidence="3 4">
    <name type="scientific">Pedobacter jamesrossensis</name>
    <dbReference type="NCBI Taxonomy" id="1908238"/>
    <lineage>
        <taxon>Bacteria</taxon>
        <taxon>Pseudomonadati</taxon>
        <taxon>Bacteroidota</taxon>
        <taxon>Sphingobacteriia</taxon>
        <taxon>Sphingobacteriales</taxon>
        <taxon>Sphingobacteriaceae</taxon>
        <taxon>Pedobacter</taxon>
    </lineage>
</organism>
<reference evidence="4" key="1">
    <citation type="journal article" date="2019" name="Int. J. Syst. Evol. Microbiol.">
        <title>The Global Catalogue of Microorganisms (GCM) 10K type strain sequencing project: providing services to taxonomists for standard genome sequencing and annotation.</title>
        <authorList>
            <consortium name="The Broad Institute Genomics Platform"/>
            <consortium name="The Broad Institute Genome Sequencing Center for Infectious Disease"/>
            <person name="Wu L."/>
            <person name="Ma J."/>
        </authorList>
    </citation>
    <scope>NUCLEOTIDE SEQUENCE [LARGE SCALE GENOMIC DNA]</scope>
    <source>
        <strain evidence="4">CCM 8689</strain>
    </source>
</reference>
<keyword evidence="1" id="KW-1133">Transmembrane helix</keyword>
<evidence type="ECO:0000256" key="2">
    <source>
        <dbReference type="SAM" id="SignalP"/>
    </source>
</evidence>
<keyword evidence="1" id="KW-0812">Transmembrane</keyword>
<name>A0ABV8NMB4_9SPHI</name>
<keyword evidence="1" id="KW-0472">Membrane</keyword>
<dbReference type="RefSeq" id="WP_378961091.1">
    <property type="nucleotide sequence ID" value="NZ_JBHRXC010000001.1"/>
</dbReference>
<evidence type="ECO:0000313" key="4">
    <source>
        <dbReference type="Proteomes" id="UP001595792"/>
    </source>
</evidence>
<feature type="transmembrane region" description="Helical" evidence="1">
    <location>
        <begin position="387"/>
        <end position="405"/>
    </location>
</feature>
<proteinExistence type="predicted"/>
<evidence type="ECO:0000256" key="1">
    <source>
        <dbReference type="SAM" id="Phobius"/>
    </source>
</evidence>
<comment type="caution">
    <text evidence="3">The sequence shown here is derived from an EMBL/GenBank/DDBJ whole genome shotgun (WGS) entry which is preliminary data.</text>
</comment>
<protein>
    <recommendedName>
        <fullName evidence="5">DUF3999 domain-containing protein</fullName>
    </recommendedName>
</protein>
<accession>A0ABV8NMB4</accession>